<dbReference type="Pfam" id="PF00069">
    <property type="entry name" value="Pkinase"/>
    <property type="match status" value="1"/>
</dbReference>
<organism evidence="9">
    <name type="scientific">Tetraselmis sp. GSL018</name>
    <dbReference type="NCBI Taxonomy" id="582737"/>
    <lineage>
        <taxon>Eukaryota</taxon>
        <taxon>Viridiplantae</taxon>
        <taxon>Chlorophyta</taxon>
        <taxon>core chlorophytes</taxon>
        <taxon>Chlorodendrophyceae</taxon>
        <taxon>Chlorodendrales</taxon>
        <taxon>Chlorodendraceae</taxon>
        <taxon>Tetraselmis</taxon>
    </lineage>
</organism>
<keyword evidence="3 6" id="KW-0547">Nucleotide-binding</keyword>
<dbReference type="PANTHER" id="PTHR24349">
    <property type="entry name" value="SERINE/THREONINE-PROTEIN KINASE"/>
    <property type="match status" value="1"/>
</dbReference>
<evidence type="ECO:0000256" key="1">
    <source>
        <dbReference type="ARBA" id="ARBA00022527"/>
    </source>
</evidence>
<evidence type="ECO:0000256" key="7">
    <source>
        <dbReference type="RuleBase" id="RU000304"/>
    </source>
</evidence>
<dbReference type="GO" id="GO:0005524">
    <property type="term" value="F:ATP binding"/>
    <property type="evidence" value="ECO:0007669"/>
    <property type="project" value="UniProtKB-UniRule"/>
</dbReference>
<evidence type="ECO:0000256" key="6">
    <source>
        <dbReference type="PROSITE-ProRule" id="PRU10141"/>
    </source>
</evidence>
<dbReference type="InterPro" id="IPR011009">
    <property type="entry name" value="Kinase-like_dom_sf"/>
</dbReference>
<comment type="similarity">
    <text evidence="7">Belongs to the protein kinase superfamily.</text>
</comment>
<dbReference type="PROSITE" id="PS00108">
    <property type="entry name" value="PROTEIN_KINASE_ST"/>
    <property type="match status" value="1"/>
</dbReference>
<evidence type="ECO:0000313" key="9">
    <source>
        <dbReference type="EMBL" id="JAC67226.1"/>
    </source>
</evidence>
<dbReference type="InterPro" id="IPR017441">
    <property type="entry name" value="Protein_kinase_ATP_BS"/>
</dbReference>
<evidence type="ECO:0000259" key="8">
    <source>
        <dbReference type="PROSITE" id="PS50011"/>
    </source>
</evidence>
<reference evidence="9" key="1">
    <citation type="submission" date="2014-05" db="EMBL/GenBank/DDBJ databases">
        <title>The transcriptome of the halophilic microalga Tetraselmis sp. GSL018 isolated from the Great Salt Lake, Utah.</title>
        <authorList>
            <person name="Jinkerson R.E."/>
            <person name="D'Adamo S."/>
            <person name="Posewitz M.C."/>
        </authorList>
    </citation>
    <scope>NUCLEOTIDE SEQUENCE</scope>
    <source>
        <strain evidence="9">GSL018</strain>
    </source>
</reference>
<proteinExistence type="inferred from homology"/>
<evidence type="ECO:0000256" key="3">
    <source>
        <dbReference type="ARBA" id="ARBA00022741"/>
    </source>
</evidence>
<dbReference type="EMBL" id="GBEZ01019316">
    <property type="protein sequence ID" value="JAC67226.1"/>
    <property type="molecule type" value="Transcribed_RNA"/>
</dbReference>
<dbReference type="SMART" id="SM00220">
    <property type="entry name" value="S_TKc"/>
    <property type="match status" value="1"/>
</dbReference>
<sequence length="411" mass="45446">MAALSSTTLETTRRLPLSLARFGSGNQYYERRIGRLVGLLPYSYGLKDELPRRHLFTRKASLNECVMSQVPRSDLFWEGCEWNVGRYQLGEVIGRGTYGTVHACLDLDTGKDLAVKVVPKHHTGENTGVEKSLCAVENEVRVLSCLKNCPSLVRLVDFFQDSGSVYVVLERVRGHSLQSRLKEHGTLSEAETASDLFDILSTLTHFHQHGIIHGDIKPANFVYCRKPCEPDVLGGGSLPFSPWPARNMLKTVDCGCSRFAAEIEGGEMGAGTPIFTAPEVFRRSPSCKSDVWSAGMLLCLLLTGRLPFWDTLRGLGAGEVLHGILEADLQLESAALDGVSAEAKDLVGRMLTRDVRERATAEDALRHPWIQRWYWDAREEYPSLRPGAAELPSAAADRQLEAEPEIVLPLG</sequence>
<keyword evidence="1 7" id="KW-0723">Serine/threonine-protein kinase</keyword>
<dbReference type="InterPro" id="IPR050205">
    <property type="entry name" value="CDPK_Ser/Thr_kinases"/>
</dbReference>
<dbReference type="SUPFAM" id="SSF56112">
    <property type="entry name" value="Protein kinase-like (PK-like)"/>
    <property type="match status" value="1"/>
</dbReference>
<keyword evidence="2" id="KW-0808">Transferase</keyword>
<feature type="binding site" evidence="6">
    <location>
        <position position="116"/>
    </location>
    <ligand>
        <name>ATP</name>
        <dbReference type="ChEBI" id="CHEBI:30616"/>
    </ligand>
</feature>
<dbReference type="AlphaFoldDB" id="A0A061R9P7"/>
<dbReference type="InterPro" id="IPR008271">
    <property type="entry name" value="Ser/Thr_kinase_AS"/>
</dbReference>
<name>A0A061R9P7_9CHLO</name>
<gene>
    <name evidence="9" type="ORF">TSPGSL018_11671</name>
</gene>
<protein>
    <submittedName>
        <fullName evidence="9">Calcium-dependent protein kinase</fullName>
    </submittedName>
</protein>
<keyword evidence="4 9" id="KW-0418">Kinase</keyword>
<evidence type="ECO:0000256" key="5">
    <source>
        <dbReference type="ARBA" id="ARBA00022840"/>
    </source>
</evidence>
<dbReference type="PROSITE" id="PS00107">
    <property type="entry name" value="PROTEIN_KINASE_ATP"/>
    <property type="match status" value="1"/>
</dbReference>
<evidence type="ECO:0000256" key="2">
    <source>
        <dbReference type="ARBA" id="ARBA00022679"/>
    </source>
</evidence>
<accession>A0A061R9P7</accession>
<evidence type="ECO:0000256" key="4">
    <source>
        <dbReference type="ARBA" id="ARBA00022777"/>
    </source>
</evidence>
<dbReference type="Gene3D" id="1.10.510.10">
    <property type="entry name" value="Transferase(Phosphotransferase) domain 1"/>
    <property type="match status" value="1"/>
</dbReference>
<feature type="domain" description="Protein kinase" evidence="8">
    <location>
        <begin position="87"/>
        <end position="370"/>
    </location>
</feature>
<dbReference type="GO" id="GO:0004674">
    <property type="term" value="F:protein serine/threonine kinase activity"/>
    <property type="evidence" value="ECO:0007669"/>
    <property type="project" value="UniProtKB-KW"/>
</dbReference>
<dbReference type="InterPro" id="IPR000719">
    <property type="entry name" value="Prot_kinase_dom"/>
</dbReference>
<dbReference type="PROSITE" id="PS50011">
    <property type="entry name" value="PROTEIN_KINASE_DOM"/>
    <property type="match status" value="1"/>
</dbReference>
<keyword evidence="5 6" id="KW-0067">ATP-binding</keyword>